<dbReference type="Gene3D" id="1.20.1530.10">
    <property type="entry name" value="Na+/H+ antiporter like domain"/>
    <property type="match status" value="1"/>
</dbReference>
<sequence length="383" mass="40177">MNDAIRDFFKMESAGGILLVIAAAIAMTIANTPLGETYQSFLHTYVLGMSVSHWINDGLMAVFFLLIGLEVKRELLEGALKSKETAIFPAIAAVGGMLAPALIYVAFNASDAEAVSGWAIPAATDIAFALGIMALLGKRVPVSLKVFLLALAIIDDLGVVVIIALFYTGDLSTMALLVGFAMTGLLFVLNAKKVTKLTPYMIVGAILWFAVLKSGVHATLAGVVIGFAIPLQGKPGEHSPLKHMEHALHPYVAFGILPLFAFANAGISLEGVSLSGLTSMLPLGIALGLLVGKPLGIFTFSWAAVKLGVAKLPEGIGFKHIFAVSVLCGIGFTMSIFISSLAFGNVSPEFDTYARLGILMGSTTAAIIGYVLLHLSLPKKAQA</sequence>
<evidence type="ECO:0000313" key="8">
    <source>
        <dbReference type="EMBL" id="ANQ12314.1"/>
    </source>
</evidence>
<evidence type="ECO:0000256" key="4">
    <source>
        <dbReference type="ARBA" id="ARBA00022989"/>
    </source>
</evidence>
<name>A0AAN0Y208_VIBNA</name>
<dbReference type="GO" id="GO:0005886">
    <property type="term" value="C:plasma membrane"/>
    <property type="evidence" value="ECO:0007669"/>
    <property type="project" value="UniProtKB-SubCell"/>
</dbReference>
<dbReference type="GO" id="GO:0015385">
    <property type="term" value="F:sodium:proton antiporter activity"/>
    <property type="evidence" value="ECO:0007669"/>
    <property type="project" value="UniProtKB-UniRule"/>
</dbReference>
<dbReference type="EMBL" id="CP016345">
    <property type="protein sequence ID" value="ANQ12314.1"/>
    <property type="molecule type" value="Genomic_DNA"/>
</dbReference>
<dbReference type="HAMAP" id="MF_01844">
    <property type="entry name" value="NhaA"/>
    <property type="match status" value="1"/>
</dbReference>
<organism evidence="8 9">
    <name type="scientific">Vibrio natriegens NBRC 15636 = ATCC 14048 = DSM 759</name>
    <dbReference type="NCBI Taxonomy" id="1219067"/>
    <lineage>
        <taxon>Bacteria</taxon>
        <taxon>Pseudomonadati</taxon>
        <taxon>Pseudomonadota</taxon>
        <taxon>Gammaproteobacteria</taxon>
        <taxon>Vibrionales</taxon>
        <taxon>Vibrionaceae</taxon>
        <taxon>Vibrio</taxon>
    </lineage>
</organism>
<evidence type="ECO:0000256" key="7">
    <source>
        <dbReference type="HAMAP-Rule" id="MF_01844"/>
    </source>
</evidence>
<accession>A0AAN0Y208</accession>
<evidence type="ECO:0000313" key="9">
    <source>
        <dbReference type="Proteomes" id="UP000092741"/>
    </source>
</evidence>
<dbReference type="GeneID" id="70912621"/>
<dbReference type="GO" id="GO:0006885">
    <property type="term" value="P:regulation of pH"/>
    <property type="evidence" value="ECO:0007669"/>
    <property type="project" value="UniProtKB-UniRule"/>
</dbReference>
<feature type="transmembrane region" description="Helical" evidence="7">
    <location>
        <begin position="203"/>
        <end position="231"/>
    </location>
</feature>
<keyword evidence="3 7" id="KW-0812">Transmembrane</keyword>
<keyword evidence="7" id="KW-0406">Ion transport</keyword>
<feature type="transmembrane region" description="Helical" evidence="7">
    <location>
        <begin position="118"/>
        <end position="137"/>
    </location>
</feature>
<dbReference type="AlphaFoldDB" id="A0AAN0Y208"/>
<feature type="transmembrane region" description="Helical" evidence="7">
    <location>
        <begin position="42"/>
        <end position="66"/>
    </location>
</feature>
<keyword evidence="4 7" id="KW-1133">Transmembrane helix</keyword>
<comment type="similarity">
    <text evidence="7">Belongs to the NhaA Na(+)/H(+) (TC 2.A.33) antiporter family.</text>
</comment>
<dbReference type="NCBIfam" id="NF007112">
    <property type="entry name" value="PRK09561.1"/>
    <property type="match status" value="1"/>
</dbReference>
<reference evidence="8 9" key="1">
    <citation type="submission" date="2016-07" db="EMBL/GenBank/DDBJ databases">
        <title>Developing Vibrio natriegens as a novel, fast-growing host for biotechnology.</title>
        <authorList>
            <person name="Weinstock M.T."/>
            <person name="Hesek E.D."/>
            <person name="Wilson C.M."/>
            <person name="Gibson D.G."/>
        </authorList>
    </citation>
    <scope>NUCLEOTIDE SEQUENCE [LARGE SCALE GENOMIC DNA]</scope>
    <source>
        <strain evidence="8 9">ATCC 14048</strain>
    </source>
</reference>
<keyword evidence="9" id="KW-1185">Reference proteome</keyword>
<dbReference type="KEGG" id="vna:PN96_07430"/>
<keyword evidence="5 7" id="KW-0472">Membrane</keyword>
<proteinExistence type="inferred from homology"/>
<feature type="transmembrane region" description="Helical" evidence="7">
    <location>
        <begin position="146"/>
        <end position="167"/>
    </location>
</feature>
<dbReference type="InterPro" id="IPR004670">
    <property type="entry name" value="NhaA"/>
</dbReference>
<keyword evidence="6 7" id="KW-0739">Sodium transport</keyword>
<evidence type="ECO:0000256" key="3">
    <source>
        <dbReference type="ARBA" id="ARBA00022692"/>
    </source>
</evidence>
<gene>
    <name evidence="7 8" type="primary">nhaA</name>
    <name evidence="8" type="ORF">BA890_05920</name>
</gene>
<dbReference type="Proteomes" id="UP000092741">
    <property type="component" value="Chromosome 1"/>
</dbReference>
<dbReference type="NCBIfam" id="TIGR00773">
    <property type="entry name" value="NhaA"/>
    <property type="match status" value="1"/>
</dbReference>
<comment type="subcellular location">
    <subcellularLocation>
        <location evidence="1">Cell inner membrane</location>
        <topology evidence="1">Multi-pass membrane protein</topology>
    </subcellularLocation>
    <subcellularLocation>
        <location evidence="7">Cell membrane</location>
        <topology evidence="7">Multi-pass membrane protein</topology>
    </subcellularLocation>
</comment>
<evidence type="ECO:0000256" key="6">
    <source>
        <dbReference type="ARBA" id="ARBA00023201"/>
    </source>
</evidence>
<feature type="transmembrane region" description="Helical" evidence="7">
    <location>
        <begin position="86"/>
        <end position="106"/>
    </location>
</feature>
<keyword evidence="7" id="KW-0915">Sodium</keyword>
<dbReference type="PANTHER" id="PTHR30341:SF0">
    <property type="entry name" value="NA(+)_H(+) ANTIPORTER NHAA"/>
    <property type="match status" value="1"/>
</dbReference>
<keyword evidence="7" id="KW-0813">Transport</keyword>
<dbReference type="NCBIfam" id="NF007111">
    <property type="entry name" value="PRK09560.1"/>
    <property type="match status" value="1"/>
</dbReference>
<feature type="transmembrane region" description="Helical" evidence="7">
    <location>
        <begin position="281"/>
        <end position="301"/>
    </location>
</feature>
<protein>
    <recommendedName>
        <fullName evidence="7">Na(+)/H(+) antiporter NhaA</fullName>
    </recommendedName>
    <alternativeName>
        <fullName evidence="7">Sodium/proton antiporter NhaA</fullName>
    </alternativeName>
</protein>
<evidence type="ECO:0000256" key="2">
    <source>
        <dbReference type="ARBA" id="ARBA00022475"/>
    </source>
</evidence>
<dbReference type="PANTHER" id="PTHR30341">
    <property type="entry name" value="SODIUM ION/PROTON ANTIPORTER NHAA-RELATED"/>
    <property type="match status" value="1"/>
</dbReference>
<feature type="transmembrane region" description="Helical" evidence="7">
    <location>
        <begin position="356"/>
        <end position="377"/>
    </location>
</feature>
<feature type="transmembrane region" description="Helical" evidence="7">
    <location>
        <begin position="251"/>
        <end position="269"/>
    </location>
</feature>
<comment type="function">
    <text evidence="7">Na(+)/H(+) antiporter that extrudes sodium in exchange for external protons.</text>
</comment>
<feature type="transmembrane region" description="Helical" evidence="7">
    <location>
        <begin position="173"/>
        <end position="191"/>
    </location>
</feature>
<dbReference type="Pfam" id="PF06965">
    <property type="entry name" value="Na_H_antiport_1"/>
    <property type="match status" value="1"/>
</dbReference>
<comment type="catalytic activity">
    <reaction evidence="7">
        <text>Na(+)(in) + 2 H(+)(out) = Na(+)(out) + 2 H(+)(in)</text>
        <dbReference type="Rhea" id="RHEA:29251"/>
        <dbReference type="ChEBI" id="CHEBI:15378"/>
        <dbReference type="ChEBI" id="CHEBI:29101"/>
    </reaction>
</comment>
<dbReference type="InterPro" id="IPR023171">
    <property type="entry name" value="Na/H_antiporter_dom_sf"/>
</dbReference>
<feature type="transmembrane region" description="Helical" evidence="7">
    <location>
        <begin position="321"/>
        <end position="344"/>
    </location>
</feature>
<evidence type="ECO:0000256" key="5">
    <source>
        <dbReference type="ARBA" id="ARBA00023136"/>
    </source>
</evidence>
<evidence type="ECO:0000256" key="1">
    <source>
        <dbReference type="ARBA" id="ARBA00004429"/>
    </source>
</evidence>
<feature type="transmembrane region" description="Helical" evidence="7">
    <location>
        <begin position="12"/>
        <end position="30"/>
    </location>
</feature>
<keyword evidence="2 7" id="KW-1003">Cell membrane</keyword>
<dbReference type="RefSeq" id="WP_020333000.1">
    <property type="nucleotide sequence ID" value="NZ_ATFJ01000001.1"/>
</dbReference>
<keyword evidence="7" id="KW-0050">Antiport</keyword>